<comment type="subcellular location">
    <subcellularLocation>
        <location evidence="1">Cell membrane</location>
        <topology evidence="1">Multi-pass membrane protein</topology>
    </subcellularLocation>
</comment>
<dbReference type="Gene3D" id="6.10.340.10">
    <property type="match status" value="1"/>
</dbReference>
<keyword evidence="2" id="KW-1003">Cell membrane</keyword>
<dbReference type="CDD" id="cd12912">
    <property type="entry name" value="PDC2_MCP_like"/>
    <property type="match status" value="1"/>
</dbReference>
<dbReference type="CDD" id="cd11386">
    <property type="entry name" value="MCP_signal"/>
    <property type="match status" value="1"/>
</dbReference>
<keyword evidence="14" id="KW-1185">Reference proteome</keyword>
<dbReference type="CDD" id="cd06225">
    <property type="entry name" value="HAMP"/>
    <property type="match status" value="1"/>
</dbReference>
<dbReference type="STRING" id="1009370.ALO_21404"/>
<name>F7NQ80_9FIRM</name>
<comment type="caution">
    <text evidence="13">The sequence shown here is derived from an EMBL/GenBank/DDBJ whole genome shotgun (WGS) entry which is preliminary data.</text>
</comment>
<evidence type="ECO:0000256" key="10">
    <source>
        <dbReference type="SAM" id="Phobius"/>
    </source>
</evidence>
<dbReference type="FunFam" id="1.10.287.950:FF:000001">
    <property type="entry name" value="Methyl-accepting chemotaxis sensory transducer"/>
    <property type="match status" value="1"/>
</dbReference>
<dbReference type="Gene3D" id="3.30.450.20">
    <property type="entry name" value="PAS domain"/>
    <property type="match status" value="1"/>
</dbReference>
<evidence type="ECO:0000256" key="9">
    <source>
        <dbReference type="PROSITE-ProRule" id="PRU00284"/>
    </source>
</evidence>
<comment type="similarity">
    <text evidence="8">Belongs to the methyl-accepting chemotaxis (MCP) protein family.</text>
</comment>
<evidence type="ECO:0000256" key="4">
    <source>
        <dbReference type="ARBA" id="ARBA00022692"/>
    </source>
</evidence>
<evidence type="ECO:0000256" key="8">
    <source>
        <dbReference type="ARBA" id="ARBA00029447"/>
    </source>
</evidence>
<dbReference type="EMBL" id="AFGF01000280">
    <property type="protein sequence ID" value="EGO61839.1"/>
    <property type="molecule type" value="Genomic_DNA"/>
</dbReference>
<dbReference type="InterPro" id="IPR033479">
    <property type="entry name" value="dCache_1"/>
</dbReference>
<evidence type="ECO:0000256" key="1">
    <source>
        <dbReference type="ARBA" id="ARBA00004651"/>
    </source>
</evidence>
<keyword evidence="4 10" id="KW-0812">Transmembrane</keyword>
<dbReference type="PANTHER" id="PTHR32089">
    <property type="entry name" value="METHYL-ACCEPTING CHEMOTAXIS PROTEIN MCPB"/>
    <property type="match status" value="1"/>
</dbReference>
<evidence type="ECO:0000256" key="3">
    <source>
        <dbReference type="ARBA" id="ARBA00022500"/>
    </source>
</evidence>
<dbReference type="PANTHER" id="PTHR32089:SF112">
    <property type="entry name" value="LYSOZYME-LIKE PROTEIN-RELATED"/>
    <property type="match status" value="1"/>
</dbReference>
<keyword evidence="7 9" id="KW-0807">Transducer</keyword>
<dbReference type="InterPro" id="IPR003660">
    <property type="entry name" value="HAMP_dom"/>
</dbReference>
<dbReference type="SMART" id="SM00283">
    <property type="entry name" value="MA"/>
    <property type="match status" value="1"/>
</dbReference>
<proteinExistence type="inferred from homology"/>
<dbReference type="GO" id="GO:0007165">
    <property type="term" value="P:signal transduction"/>
    <property type="evidence" value="ECO:0007669"/>
    <property type="project" value="UniProtKB-KW"/>
</dbReference>
<keyword evidence="3" id="KW-0145">Chemotaxis</keyword>
<accession>F7NQ80</accession>
<evidence type="ECO:0000256" key="2">
    <source>
        <dbReference type="ARBA" id="ARBA00022475"/>
    </source>
</evidence>
<dbReference type="PROSITE" id="PS50885">
    <property type="entry name" value="HAMP"/>
    <property type="match status" value="1"/>
</dbReference>
<keyword evidence="5 10" id="KW-1133">Transmembrane helix</keyword>
<reference evidence="13 14" key="1">
    <citation type="journal article" date="2011" name="EMBO J.">
        <title>Structural diversity of bacterial flagellar motors.</title>
        <authorList>
            <person name="Chen S."/>
            <person name="Beeby M."/>
            <person name="Murphy G.E."/>
            <person name="Leadbetter J.R."/>
            <person name="Hendrixson D.R."/>
            <person name="Briegel A."/>
            <person name="Li Z."/>
            <person name="Shi J."/>
            <person name="Tocheva E.I."/>
            <person name="Muller A."/>
            <person name="Dobro M.J."/>
            <person name="Jensen G.J."/>
        </authorList>
    </citation>
    <scope>NUCLEOTIDE SEQUENCE [LARGE SCALE GENOMIC DNA]</scope>
    <source>
        <strain evidence="13 14">DSM 6540</strain>
    </source>
</reference>
<evidence type="ECO:0000313" key="13">
    <source>
        <dbReference type="EMBL" id="EGO61839.1"/>
    </source>
</evidence>
<sequence length="651" mass="69332">MRMRTKLTLFFILITAVPLLATTLITSWFSHSSLRDETFEANHRTAIALAGEVDQMLDAKIKLLLIMSQNPAIQSMDPAQQLPVLRNVANQYADMTSLIVADSRGVQTVRTVGQLAKIDDRDYFREIVSGANFVISDVVKAKGTGLMSIILAVPLRDSSNSLKGVLLGVVDLNYLSNRIGQTKIGETGYAFLVDRQGKALAHPDAALVEKQEDLTALEAVSRAIKGQIGVVSYQWQGEEKLAGYSFVPMSRWGLVVQQSMKEAMAGANWIMWTGIAISVAAILVAAVMGVLAAGFFTKPVTKLVDAIGRISRGDLSVVVDVQSGDEIGQLAASFNQMAHNLRDLIRQIAGTAERVAASAQELSATSAQAEKAIVQITGTITDFVEDSHKQTQEVVTTVGIVTDLNHTAQLVAEKARFASGISQEMAKAAQSGEAATGSAVSNINEIKEVTLNTSRAVSSLGEKSTQIGQIVDVITGIAGQTNLLALNAAIEAARAGDQGRGFAVVADEVRKLAEQSEQAARRISQIIYEIREQTGQTIDAMETGSLKVSQGVEVIQLAGDTLTGILAQVNSSVQAIKEIDLAVIKQVGDTKQVLTSTESIAEIAKQSSSNAEGTAAAAEEITASMEEIARAAKELADSATHLEDAIEKFRL</sequence>
<evidence type="ECO:0000256" key="5">
    <source>
        <dbReference type="ARBA" id="ARBA00022989"/>
    </source>
</evidence>
<dbReference type="eggNOG" id="COG0840">
    <property type="taxonomic scope" value="Bacteria"/>
</dbReference>
<dbReference type="CDD" id="cd12914">
    <property type="entry name" value="PDC1_DGC_like"/>
    <property type="match status" value="1"/>
</dbReference>
<dbReference type="Pfam" id="PF00015">
    <property type="entry name" value="MCPsignal"/>
    <property type="match status" value="1"/>
</dbReference>
<dbReference type="AlphaFoldDB" id="F7NQ80"/>
<evidence type="ECO:0000313" key="14">
    <source>
        <dbReference type="Proteomes" id="UP000003240"/>
    </source>
</evidence>
<dbReference type="Gene3D" id="1.10.287.950">
    <property type="entry name" value="Methyl-accepting chemotaxis protein"/>
    <property type="match status" value="1"/>
</dbReference>
<dbReference type="Pfam" id="PF00672">
    <property type="entry name" value="HAMP"/>
    <property type="match status" value="1"/>
</dbReference>
<evidence type="ECO:0000256" key="7">
    <source>
        <dbReference type="ARBA" id="ARBA00023224"/>
    </source>
</evidence>
<organism evidence="13 14">
    <name type="scientific">Acetonema longum DSM 6540</name>
    <dbReference type="NCBI Taxonomy" id="1009370"/>
    <lineage>
        <taxon>Bacteria</taxon>
        <taxon>Bacillati</taxon>
        <taxon>Bacillota</taxon>
        <taxon>Negativicutes</taxon>
        <taxon>Acetonemataceae</taxon>
        <taxon>Acetonema</taxon>
    </lineage>
</organism>
<evidence type="ECO:0000259" key="12">
    <source>
        <dbReference type="PROSITE" id="PS50885"/>
    </source>
</evidence>
<dbReference type="SMART" id="SM00304">
    <property type="entry name" value="HAMP"/>
    <property type="match status" value="1"/>
</dbReference>
<feature type="domain" description="HAMP" evidence="12">
    <location>
        <begin position="294"/>
        <end position="346"/>
    </location>
</feature>
<dbReference type="PROSITE" id="PS50111">
    <property type="entry name" value="CHEMOTAXIS_TRANSDUC_2"/>
    <property type="match status" value="1"/>
</dbReference>
<evidence type="ECO:0000256" key="6">
    <source>
        <dbReference type="ARBA" id="ARBA00023136"/>
    </source>
</evidence>
<feature type="transmembrane region" description="Helical" evidence="10">
    <location>
        <begin position="269"/>
        <end position="296"/>
    </location>
</feature>
<feature type="domain" description="Methyl-accepting transducer" evidence="11">
    <location>
        <begin position="365"/>
        <end position="601"/>
    </location>
</feature>
<dbReference type="Pfam" id="PF02743">
    <property type="entry name" value="dCache_1"/>
    <property type="match status" value="1"/>
</dbReference>
<keyword evidence="6 10" id="KW-0472">Membrane</keyword>
<dbReference type="GO" id="GO:0006935">
    <property type="term" value="P:chemotaxis"/>
    <property type="evidence" value="ECO:0007669"/>
    <property type="project" value="UniProtKB-KW"/>
</dbReference>
<dbReference type="GO" id="GO:0005886">
    <property type="term" value="C:plasma membrane"/>
    <property type="evidence" value="ECO:0007669"/>
    <property type="project" value="UniProtKB-SubCell"/>
</dbReference>
<dbReference type="Proteomes" id="UP000003240">
    <property type="component" value="Unassembled WGS sequence"/>
</dbReference>
<protein>
    <submittedName>
        <fullName evidence="13">Methyl-accepting chemotaxis sensory transducer</fullName>
    </submittedName>
</protein>
<dbReference type="InterPro" id="IPR004089">
    <property type="entry name" value="MCPsignal_dom"/>
</dbReference>
<gene>
    <name evidence="13" type="ORF">ALO_21404</name>
</gene>
<dbReference type="SUPFAM" id="SSF58104">
    <property type="entry name" value="Methyl-accepting chemotaxis protein (MCP) signaling domain"/>
    <property type="match status" value="1"/>
</dbReference>
<evidence type="ECO:0000259" key="11">
    <source>
        <dbReference type="PROSITE" id="PS50111"/>
    </source>
</evidence>